<accession>A0A1H9P268</accession>
<dbReference type="InterPro" id="IPR027417">
    <property type="entry name" value="P-loop_NTPase"/>
</dbReference>
<reference evidence="2 3" key="1">
    <citation type="submission" date="2016-10" db="EMBL/GenBank/DDBJ databases">
        <authorList>
            <person name="de Groot N.N."/>
        </authorList>
    </citation>
    <scope>NUCLEOTIDE SEQUENCE [LARGE SCALE GENOMIC DNA]</scope>
    <source>
        <strain evidence="2 3">AR40</strain>
    </source>
</reference>
<dbReference type="Pfam" id="PF13558">
    <property type="entry name" value="SbcC_Walker_B"/>
    <property type="match status" value="1"/>
</dbReference>
<organism evidence="2 3">
    <name type="scientific">Butyrivibrio fibrisolvens</name>
    <dbReference type="NCBI Taxonomy" id="831"/>
    <lineage>
        <taxon>Bacteria</taxon>
        <taxon>Bacillati</taxon>
        <taxon>Bacillota</taxon>
        <taxon>Clostridia</taxon>
        <taxon>Lachnospirales</taxon>
        <taxon>Lachnospiraceae</taxon>
        <taxon>Butyrivibrio</taxon>
    </lineage>
</organism>
<evidence type="ECO:0000313" key="2">
    <source>
        <dbReference type="EMBL" id="SER41673.1"/>
    </source>
</evidence>
<evidence type="ECO:0000313" key="3">
    <source>
        <dbReference type="Proteomes" id="UP000182584"/>
    </source>
</evidence>
<gene>
    <name evidence="2" type="ORF">SAMN04487884_10595</name>
</gene>
<dbReference type="RefSeq" id="WP_074754862.1">
    <property type="nucleotide sequence ID" value="NZ_FOGJ01000005.1"/>
</dbReference>
<protein>
    <submittedName>
        <fullName evidence="2">Uncharacterized protein YPO0396</fullName>
    </submittedName>
</protein>
<dbReference type="PANTHER" id="PTHR32182:SF22">
    <property type="entry name" value="ATP-DEPENDENT ENDONUCLEASE, OLD FAMILY-RELATED"/>
    <property type="match status" value="1"/>
</dbReference>
<dbReference type="Proteomes" id="UP000182584">
    <property type="component" value="Unassembled WGS sequence"/>
</dbReference>
<dbReference type="EMBL" id="FOGJ01000005">
    <property type="protein sequence ID" value="SER41673.1"/>
    <property type="molecule type" value="Genomic_DNA"/>
</dbReference>
<feature type="coiled-coil region" evidence="1">
    <location>
        <begin position="330"/>
        <end position="357"/>
    </location>
</feature>
<dbReference type="Gene3D" id="3.40.50.300">
    <property type="entry name" value="P-loop containing nucleotide triphosphate hydrolases"/>
    <property type="match status" value="1"/>
</dbReference>
<dbReference type="Pfam" id="PF13555">
    <property type="entry name" value="AAA_29"/>
    <property type="match status" value="1"/>
</dbReference>
<dbReference type="SUPFAM" id="SSF52540">
    <property type="entry name" value="P-loop containing nucleoside triphosphate hydrolases"/>
    <property type="match status" value="1"/>
</dbReference>
<dbReference type="OrthoDB" id="174137at2"/>
<name>A0A1H9P268_BUTFI</name>
<feature type="coiled-coil region" evidence="1">
    <location>
        <begin position="701"/>
        <end position="756"/>
    </location>
</feature>
<feature type="coiled-coil region" evidence="1">
    <location>
        <begin position="623"/>
        <end position="650"/>
    </location>
</feature>
<evidence type="ECO:0000256" key="1">
    <source>
        <dbReference type="SAM" id="Coils"/>
    </source>
</evidence>
<keyword evidence="1" id="KW-0175">Coiled coil</keyword>
<proteinExistence type="predicted"/>
<dbReference type="PANTHER" id="PTHR32182">
    <property type="entry name" value="DNA REPLICATION AND REPAIR PROTEIN RECF"/>
    <property type="match status" value="1"/>
</dbReference>
<dbReference type="GO" id="GO:0000731">
    <property type="term" value="P:DNA synthesis involved in DNA repair"/>
    <property type="evidence" value="ECO:0007669"/>
    <property type="project" value="TreeGrafter"/>
</dbReference>
<dbReference type="eggNOG" id="COG4913">
    <property type="taxonomic scope" value="Bacteria"/>
</dbReference>
<sequence>MIRLNKVYVYNWGKFDEPTLLPIGDVTLLSGANQAGKSQIIDAVMMVLTGKKKGIFNKAADKHSARNVEKYLYGYWASNNQEKFLRHDGFFTSYVVLEFYNDVKDTYFCDGFVADCPQDHTRHAERWMSFAGKGIPENLFVLDDMALNISELKRFLATYVGEENYHFYTDTEYSKYIMAAYGQIRSEYISLLKAAVSCSIGENLNIGSFITDSICSVNESVDLTSIRSTIHDYYDLRDKAQSSRRKLEKLEKISEAYNVYHEDAVLVKTLDYAILRDEQKILEKSCEASQNLIEQLTMDISQAKAMNETRKDKQNRLQDKIGHVHEELGKSDTEQIKKNLESKRQAVDEKRKGYLDNLQSVHQAITSRAGSWLMLLMEAENAGFNCDDEYKEILKNAQNIKIEDLSSYPEKEIDDKIGSLYQELSAFHAGLKARSLEVRNKVKEQEDKIEALKSNQKQYPKETLKLKELLEKELSKKFGKDVEIPIFADLLEVKDASWQAAIEGYLDNQRFDLLVPQEYYDEALKIYRASKDALRAYKSGLVDTRRIRENWTGSAEEGSLAQELLTDNDDARLYADYKLGFIIKVDNTEDLYKHKCSITKDLLIYKGFVTRGKQTSQTFYIGKSAIEQQAKEAADELARLAEEKDALMASMSVTRTDKVEKCLVDRDFFDNAVSHADDINALEEESLELLRQIGSVDTTRDEELHNELRGLSARLEEVTEQIRLSSIECGRAENKIESEQRKLAIAKDEIAALESQAVDGSRFSMDWRMNVGDPWIREDSGQNRRGSLKKIRDAHNRMRQETLDASTRHFALVRRLRTAYNQEEIAGFDPERTFDNEEYETEYKRLSESGFTTFEDEIDKAAQKATNEFKVEFIGKLKSNIQKAQEQIDAVNEVLSSKWFGNVKYKLIHEKAKGYERFYDMFMDPNLVKVDPDLPGYGGISIFSGFFEEAHKDELDELLQLIMDEKNLTTEQRLSREKKLEMYTDYRTYLRLDLCSIDHSGSSKYMSDVIRDESGSGIQTPYYIVMFAAIAQKVRAAQGENTLRVVILDEAFNKMDESKIAASIELLKSFDLQPIFCCVPEKVKVIAPKADITNIVMMYTDKSSYVEHFLDNEALTRIVETA</sequence>
<dbReference type="AlphaFoldDB" id="A0A1H9P268"/>
<dbReference type="GO" id="GO:0006302">
    <property type="term" value="P:double-strand break repair"/>
    <property type="evidence" value="ECO:0007669"/>
    <property type="project" value="TreeGrafter"/>
</dbReference>